<feature type="region of interest" description="Disordered" evidence="1">
    <location>
        <begin position="518"/>
        <end position="538"/>
    </location>
</feature>
<feature type="region of interest" description="Disordered" evidence="1">
    <location>
        <begin position="32"/>
        <end position="127"/>
    </location>
</feature>
<evidence type="ECO:0000256" key="1">
    <source>
        <dbReference type="SAM" id="MobiDB-lite"/>
    </source>
</evidence>
<feature type="compositionally biased region" description="Basic and acidic residues" evidence="1">
    <location>
        <begin position="46"/>
        <end position="67"/>
    </location>
</feature>
<sequence>MLCNLENPIEAPCKLKIDELRKFATEQLQEQDLDYGSELTAISDRATSDSESGSKDEDIKSAKDTRTGGRVPTSSPPAQELTSGSPLCYCDETISTPAPKPAKPVTRHKPAKQPPGEPQREVKKSPHLWHPGMTLIFSTSQQDEVPAASCSMPHPPATTSKNVSIIDSPVGRRKSEPLTPSKLQDQSPVASPSKKSSGRISPILIDIISSKIPSDAAHLAIKPNLFQSDNMQILTTINFSKSLPENTNSSVNDTAPAIYMDVPLDAVNVPILPLNANCSMNHISLEIYLNAPLEMCNIHLPHLILPVKSVSLLPQKNNSLKVQDNQLCKSKRNSTVSKAIVPMEVDTDYHKAPIEDPIEEPGPRTIDDIFQWLDKNIEAAKLRLQLPPPPFVPLTSITSLQQQPESQLPPASPTTHFRSANFEFWDDTCSMPEKTEAFKTGKPSVWDRPSTKGEENTPALETAPAASQLPQAGSKLPSVDEEQDLSSPPLPKAEDNPSAPPQLPGAVSELQTINKEEALPSPPFPKANNGAPALPQLPGTVLELPTTVKVHAPSSPPLLKVEDDTSAFPQLPGAVSQLLTAVEQHTLSSLPLPKAKDGAPPPPQLPGAVSELPTTAKEHAPSAPPLLKVKDDAPALPQLPGTVSELPTAVKQHPPSSPPLPKAEDNTPALPQLPGAVSELLTAVEQHVPSSLPLLKAKDNAPAPTAKEHAPSSLPLLKVKDNTPALPQLLGAISEVLTAVKQHALSSPPLPKAEDDTSALLQLPATVLELPTTVKEHVPSSPPLPKAEDNAPAPPQLPEAASVLPTANKGDTPSSLPLSKAKDNPPALPQLLGAVPDLPTVDKEEALSSPPFPKADNGAPALPQLPGAVLELSTAVEEHTLSSPPLPKVEDNPPALPQLPGAVSELPAILTEASLELLIAAEQDVYFSLSLPRAEDDTSGSDSTTALAANLHFEPCLSPSTIVMESADLHDLQASASHADFQGYQTLSEASYESADAGDSFGDNSFNLSPTHLSSIPCKPV</sequence>
<dbReference type="GeneID" id="77807199"/>
<proteinExistence type="predicted"/>
<feature type="compositionally biased region" description="Polar residues" evidence="1">
    <location>
        <begin position="181"/>
        <end position="197"/>
    </location>
</feature>
<feature type="compositionally biased region" description="Polar residues" evidence="1">
    <location>
        <begin position="72"/>
        <end position="85"/>
    </location>
</feature>
<accession>A0ABY7C9Z5</accession>
<evidence type="ECO:0000313" key="3">
    <source>
        <dbReference type="Proteomes" id="UP001164743"/>
    </source>
</evidence>
<feature type="region of interest" description="Disordered" evidence="1">
    <location>
        <begin position="775"/>
        <end position="834"/>
    </location>
</feature>
<evidence type="ECO:0000313" key="2">
    <source>
        <dbReference type="EMBL" id="WAQ81985.1"/>
    </source>
</evidence>
<dbReference type="RefSeq" id="XP_053017540.1">
    <property type="nucleotide sequence ID" value="XM_053166304.1"/>
</dbReference>
<name>A0ABY7C9Z5_9BASI</name>
<reference evidence="2" key="1">
    <citation type="submission" date="2022-10" db="EMBL/GenBank/DDBJ databases">
        <title>Puccinia triticina Genome sequencing and assembly.</title>
        <authorList>
            <person name="Li C."/>
        </authorList>
    </citation>
    <scope>NUCLEOTIDE SEQUENCE</scope>
    <source>
        <strain evidence="2">Pt15</strain>
    </source>
</reference>
<gene>
    <name evidence="2" type="ORF">PtA15_2A298</name>
</gene>
<dbReference type="EMBL" id="CP110422">
    <property type="protein sequence ID" value="WAQ81985.1"/>
    <property type="molecule type" value="Genomic_DNA"/>
</dbReference>
<feature type="region of interest" description="Disordered" evidence="1">
    <location>
        <begin position="435"/>
        <end position="505"/>
    </location>
</feature>
<organism evidence="2 3">
    <name type="scientific">Puccinia triticina</name>
    <dbReference type="NCBI Taxonomy" id="208348"/>
    <lineage>
        <taxon>Eukaryota</taxon>
        <taxon>Fungi</taxon>
        <taxon>Dikarya</taxon>
        <taxon>Basidiomycota</taxon>
        <taxon>Pucciniomycotina</taxon>
        <taxon>Pucciniomycetes</taxon>
        <taxon>Pucciniales</taxon>
        <taxon>Pucciniaceae</taxon>
        <taxon>Puccinia</taxon>
    </lineage>
</organism>
<protein>
    <submittedName>
        <fullName evidence="2">Uncharacterized protein</fullName>
    </submittedName>
</protein>
<feature type="region of interest" description="Disordered" evidence="1">
    <location>
        <begin position="141"/>
        <end position="197"/>
    </location>
</feature>
<feature type="region of interest" description="Disordered" evidence="1">
    <location>
        <begin position="591"/>
        <end position="670"/>
    </location>
</feature>
<dbReference type="Proteomes" id="UP001164743">
    <property type="component" value="Chromosome 2A"/>
</dbReference>
<keyword evidence="3" id="KW-1185">Reference proteome</keyword>